<keyword evidence="1" id="KW-1133">Transmembrane helix</keyword>
<name>A0A0N4WPN1_HAEPC</name>
<dbReference type="WBParaSite" id="HPLM_0001334501-mRNA-1">
    <property type="protein sequence ID" value="HPLM_0001334501-mRNA-1"/>
    <property type="gene ID" value="HPLM_0001334501"/>
</dbReference>
<evidence type="ECO:0000256" key="1">
    <source>
        <dbReference type="SAM" id="Phobius"/>
    </source>
</evidence>
<evidence type="ECO:0000313" key="2">
    <source>
        <dbReference type="EMBL" id="VDO48756.1"/>
    </source>
</evidence>
<keyword evidence="1" id="KW-0472">Membrane</keyword>
<dbReference type="Proteomes" id="UP000268014">
    <property type="component" value="Unassembled WGS sequence"/>
</dbReference>
<accession>A0A0N4WPN1</accession>
<feature type="transmembrane region" description="Helical" evidence="1">
    <location>
        <begin position="40"/>
        <end position="64"/>
    </location>
</feature>
<evidence type="ECO:0000313" key="3">
    <source>
        <dbReference type="Proteomes" id="UP000268014"/>
    </source>
</evidence>
<reference evidence="4" key="1">
    <citation type="submission" date="2017-02" db="UniProtKB">
        <authorList>
            <consortium name="WormBaseParasite"/>
        </authorList>
    </citation>
    <scope>IDENTIFICATION</scope>
</reference>
<evidence type="ECO:0000313" key="4">
    <source>
        <dbReference type="WBParaSite" id="HPLM_0001334501-mRNA-1"/>
    </source>
</evidence>
<keyword evidence="3" id="KW-1185">Reference proteome</keyword>
<sequence>MSNEEISEKKKNVHNCIHSLEATINRLSFWWMLNWHNNGVLFDFFLIVLFKPPLLIFVVGIAWFHFQFGTILCHLHTFLRYCMI</sequence>
<proteinExistence type="predicted"/>
<dbReference type="EMBL" id="UZAF01018172">
    <property type="protein sequence ID" value="VDO48756.1"/>
    <property type="molecule type" value="Genomic_DNA"/>
</dbReference>
<organism evidence="4">
    <name type="scientific">Haemonchus placei</name>
    <name type="common">Barber's pole worm</name>
    <dbReference type="NCBI Taxonomy" id="6290"/>
    <lineage>
        <taxon>Eukaryota</taxon>
        <taxon>Metazoa</taxon>
        <taxon>Ecdysozoa</taxon>
        <taxon>Nematoda</taxon>
        <taxon>Chromadorea</taxon>
        <taxon>Rhabditida</taxon>
        <taxon>Rhabditina</taxon>
        <taxon>Rhabditomorpha</taxon>
        <taxon>Strongyloidea</taxon>
        <taxon>Trichostrongylidae</taxon>
        <taxon>Haemonchus</taxon>
    </lineage>
</organism>
<reference evidence="2 3" key="2">
    <citation type="submission" date="2018-11" db="EMBL/GenBank/DDBJ databases">
        <authorList>
            <consortium name="Pathogen Informatics"/>
        </authorList>
    </citation>
    <scope>NUCLEOTIDE SEQUENCE [LARGE SCALE GENOMIC DNA]</scope>
    <source>
        <strain evidence="2 3">MHpl1</strain>
    </source>
</reference>
<gene>
    <name evidence="2" type="ORF">HPLM_LOCUS13337</name>
</gene>
<dbReference type="AlphaFoldDB" id="A0A0N4WPN1"/>
<keyword evidence="1" id="KW-0812">Transmembrane</keyword>
<protein>
    <submittedName>
        <fullName evidence="2 4">Uncharacterized protein</fullName>
    </submittedName>
</protein>